<reference evidence="1 2" key="1">
    <citation type="submission" date="2021-06" db="EMBL/GenBank/DDBJ databases">
        <authorList>
            <person name="Palmer J.M."/>
        </authorList>
    </citation>
    <scope>NUCLEOTIDE SEQUENCE [LARGE SCALE GENOMIC DNA]</scope>
    <source>
        <strain evidence="1 2">MEX-2019</strain>
        <tissue evidence="1">Muscle</tissue>
    </source>
</reference>
<organism evidence="1 2">
    <name type="scientific">Crenichthys baileyi</name>
    <name type="common">White River springfish</name>
    <dbReference type="NCBI Taxonomy" id="28760"/>
    <lineage>
        <taxon>Eukaryota</taxon>
        <taxon>Metazoa</taxon>
        <taxon>Chordata</taxon>
        <taxon>Craniata</taxon>
        <taxon>Vertebrata</taxon>
        <taxon>Euteleostomi</taxon>
        <taxon>Actinopterygii</taxon>
        <taxon>Neopterygii</taxon>
        <taxon>Teleostei</taxon>
        <taxon>Neoteleostei</taxon>
        <taxon>Acanthomorphata</taxon>
        <taxon>Ovalentaria</taxon>
        <taxon>Atherinomorphae</taxon>
        <taxon>Cyprinodontiformes</taxon>
        <taxon>Goodeidae</taxon>
        <taxon>Crenichthys</taxon>
    </lineage>
</organism>
<comment type="caution">
    <text evidence="1">The sequence shown here is derived from an EMBL/GenBank/DDBJ whole genome shotgun (WGS) entry which is preliminary data.</text>
</comment>
<feature type="non-terminal residue" evidence="1">
    <location>
        <position position="1"/>
    </location>
</feature>
<evidence type="ECO:0000313" key="2">
    <source>
        <dbReference type="Proteomes" id="UP001311232"/>
    </source>
</evidence>
<keyword evidence="2" id="KW-1185">Reference proteome</keyword>
<dbReference type="AlphaFoldDB" id="A0AAV9QX38"/>
<evidence type="ECO:0000313" key="1">
    <source>
        <dbReference type="EMBL" id="KAK5600849.1"/>
    </source>
</evidence>
<protein>
    <submittedName>
        <fullName evidence="1">Uncharacterized protein</fullName>
    </submittedName>
</protein>
<dbReference type="EMBL" id="JAHHUM010002769">
    <property type="protein sequence ID" value="KAK5600849.1"/>
    <property type="molecule type" value="Genomic_DNA"/>
</dbReference>
<name>A0AAV9QX38_9TELE</name>
<proteinExistence type="predicted"/>
<sequence length="73" mass="8689">NFPSLQLTLTQDEDDDERFGLAAEELERKISEAIAIPTFEEDRDSEMEKFRNFDCKCYGRRKENSFFTWDTVL</sequence>
<accession>A0AAV9QX38</accession>
<dbReference type="Proteomes" id="UP001311232">
    <property type="component" value="Unassembled WGS sequence"/>
</dbReference>
<gene>
    <name evidence="1" type="ORF">CRENBAI_008746</name>
</gene>